<keyword evidence="12" id="KW-1185">Reference proteome</keyword>
<accession>A0A9P1M756</accession>
<dbReference type="GO" id="GO:0008496">
    <property type="term" value="F:mannan endo-1,6-alpha-mannosidase activity"/>
    <property type="evidence" value="ECO:0007669"/>
    <property type="project" value="UniProtKB-UniRule"/>
</dbReference>
<keyword evidence="9" id="KW-0472">Membrane</keyword>
<dbReference type="InterPro" id="IPR008928">
    <property type="entry name" value="6-hairpin_glycosidase_sf"/>
</dbReference>
<dbReference type="AlphaFoldDB" id="A0A9P1M756"/>
<keyword evidence="7 8" id="KW-0326">Glycosidase</keyword>
<dbReference type="GO" id="GO:0009272">
    <property type="term" value="P:fungal-type cell wall biogenesis"/>
    <property type="evidence" value="ECO:0007669"/>
    <property type="project" value="TreeGrafter"/>
</dbReference>
<keyword evidence="6" id="KW-0325">Glycoprotein</keyword>
<reference evidence="11" key="1">
    <citation type="submission" date="2022-11" db="EMBL/GenBank/DDBJ databases">
        <authorList>
            <person name="Scott C."/>
            <person name="Bruce N."/>
        </authorList>
    </citation>
    <scope>NUCLEOTIDE SEQUENCE</scope>
</reference>
<sequence>MVRIASFASTLAGVLLHTATALEVNFDNQGDVFDAASTIAFGLMRSYTGNYTGDVPGNLPDPYFWWEAGAMFGHLVDYWHITGDESYVNQTVQAIVHQSGDLRDLMPKNQTHTEGNDDQGFWAMSVMAAAENNFPNPRRPAAIRVQRRPEMANLPINKGFNYKNAISNGCFFNLAARLARYTGNSTYAEWAEKVYDWETETEFLWSYNAGIHLHGAAVMYNLTGSDVWKQRLDGLLATTVEIFFKDSVAFEQACEPFKVCNIDQRSFKGYLLRWMSATTHLAPHTIDIIRPLLRASGEAAALACDGPLNPDFKGHADTACGQDWSRRTFDGFSGVGEQMNALAAVMYTQGGASAAPVTLGSGGTSQSDANAGAPEKSKYDFAPIETRDRVAAAFVTLAICLGVVVSAVFMIMD</sequence>
<feature type="chain" id="PRO_5040258748" description="Mannan endo-1,6-alpha-mannosidase" evidence="10">
    <location>
        <begin position="22"/>
        <end position="413"/>
    </location>
</feature>
<comment type="catalytic activity">
    <reaction evidence="1 8">
        <text>Random hydrolysis of (1-&gt;6)-alpha-D-mannosidic linkages in unbranched (1-&gt;6)-mannans.</text>
        <dbReference type="EC" id="3.2.1.101"/>
    </reaction>
</comment>
<dbReference type="Pfam" id="PF03663">
    <property type="entry name" value="Glyco_hydro_76"/>
    <property type="match status" value="2"/>
</dbReference>
<dbReference type="Proteomes" id="UP000838763">
    <property type="component" value="Unassembled WGS sequence"/>
</dbReference>
<dbReference type="PANTHER" id="PTHR12145">
    <property type="entry name" value="MANNAN ENDO-1,6-ALPHA-MANNOSIDASE DCW1"/>
    <property type="match status" value="1"/>
</dbReference>
<evidence type="ECO:0000256" key="3">
    <source>
        <dbReference type="ARBA" id="ARBA00012350"/>
    </source>
</evidence>
<evidence type="ECO:0000256" key="5">
    <source>
        <dbReference type="ARBA" id="ARBA00022801"/>
    </source>
</evidence>
<keyword evidence="9" id="KW-1133">Transmembrane helix</keyword>
<dbReference type="PANTHER" id="PTHR12145:SF41">
    <property type="entry name" value="MANNAN ENDO-1,6-ALPHA-MANNOSIDASE"/>
    <property type="match status" value="1"/>
</dbReference>
<dbReference type="GO" id="GO:0016052">
    <property type="term" value="P:carbohydrate catabolic process"/>
    <property type="evidence" value="ECO:0007669"/>
    <property type="project" value="InterPro"/>
</dbReference>
<proteinExistence type="inferred from homology"/>
<evidence type="ECO:0000256" key="10">
    <source>
        <dbReference type="SAM" id="SignalP"/>
    </source>
</evidence>
<dbReference type="EC" id="3.2.1.101" evidence="3 8"/>
<keyword evidence="5 8" id="KW-0378">Hydrolase</keyword>
<name>A0A9P1M756_9PEZI</name>
<keyword evidence="4 10" id="KW-0732">Signal</keyword>
<evidence type="ECO:0000256" key="7">
    <source>
        <dbReference type="ARBA" id="ARBA00023295"/>
    </source>
</evidence>
<evidence type="ECO:0000256" key="4">
    <source>
        <dbReference type="ARBA" id="ARBA00022729"/>
    </source>
</evidence>
<feature type="signal peptide" evidence="10">
    <location>
        <begin position="1"/>
        <end position="21"/>
    </location>
</feature>
<comment type="similarity">
    <text evidence="2 8">Belongs to the glycosyl hydrolase 76 family.</text>
</comment>
<feature type="transmembrane region" description="Helical" evidence="9">
    <location>
        <begin position="390"/>
        <end position="412"/>
    </location>
</feature>
<evidence type="ECO:0000256" key="6">
    <source>
        <dbReference type="ARBA" id="ARBA00023180"/>
    </source>
</evidence>
<evidence type="ECO:0000256" key="1">
    <source>
        <dbReference type="ARBA" id="ARBA00001452"/>
    </source>
</evidence>
<protein>
    <recommendedName>
        <fullName evidence="3 8">Mannan endo-1,6-alpha-mannosidase</fullName>
        <ecNumber evidence="3 8">3.2.1.101</ecNumber>
    </recommendedName>
</protein>
<dbReference type="EMBL" id="CALLCH030000001">
    <property type="protein sequence ID" value="CAI4210277.1"/>
    <property type="molecule type" value="Genomic_DNA"/>
</dbReference>
<evidence type="ECO:0000313" key="11">
    <source>
        <dbReference type="EMBL" id="CAI4210277.1"/>
    </source>
</evidence>
<dbReference type="Gene3D" id="1.50.10.20">
    <property type="match status" value="1"/>
</dbReference>
<comment type="caution">
    <text evidence="11">The sequence shown here is derived from an EMBL/GenBank/DDBJ whole genome shotgun (WGS) entry which is preliminary data.</text>
</comment>
<keyword evidence="9" id="KW-0812">Transmembrane</keyword>
<evidence type="ECO:0000313" key="12">
    <source>
        <dbReference type="Proteomes" id="UP000838763"/>
    </source>
</evidence>
<dbReference type="SUPFAM" id="SSF48208">
    <property type="entry name" value="Six-hairpin glycosidases"/>
    <property type="match status" value="1"/>
</dbReference>
<dbReference type="InterPro" id="IPR014480">
    <property type="entry name" value="Mannan-1_6-alpha_mannosidase"/>
</dbReference>
<evidence type="ECO:0000256" key="9">
    <source>
        <dbReference type="SAM" id="Phobius"/>
    </source>
</evidence>
<dbReference type="OrthoDB" id="4187847at2759"/>
<evidence type="ECO:0000256" key="2">
    <source>
        <dbReference type="ARBA" id="ARBA00009699"/>
    </source>
</evidence>
<dbReference type="PIRSF" id="PIRSF016302">
    <property type="entry name" value="Man_a_manosd"/>
    <property type="match status" value="1"/>
</dbReference>
<organism evidence="11 12">
    <name type="scientific">Parascedosporium putredinis</name>
    <dbReference type="NCBI Taxonomy" id="1442378"/>
    <lineage>
        <taxon>Eukaryota</taxon>
        <taxon>Fungi</taxon>
        <taxon>Dikarya</taxon>
        <taxon>Ascomycota</taxon>
        <taxon>Pezizomycotina</taxon>
        <taxon>Sordariomycetes</taxon>
        <taxon>Hypocreomycetidae</taxon>
        <taxon>Microascales</taxon>
        <taxon>Microascaceae</taxon>
        <taxon>Parascedosporium</taxon>
    </lineage>
</organism>
<dbReference type="InterPro" id="IPR005198">
    <property type="entry name" value="Glyco_hydro_76"/>
</dbReference>
<gene>
    <name evidence="11" type="ORF">PPNO1_LOCUS84</name>
</gene>
<evidence type="ECO:0000256" key="8">
    <source>
        <dbReference type="PIRNR" id="PIRNR016302"/>
    </source>
</evidence>